<protein>
    <submittedName>
        <fullName evidence="1">Uncharacterized protein</fullName>
    </submittedName>
</protein>
<dbReference type="OrthoDB" id="4160707at2759"/>
<dbReference type="VEuPathDB" id="FungiDB:Z519_01177"/>
<dbReference type="EMBL" id="KN846981">
    <property type="protein sequence ID" value="KIW97593.1"/>
    <property type="molecule type" value="Genomic_DNA"/>
</dbReference>
<dbReference type="Proteomes" id="UP000053789">
    <property type="component" value="Unassembled WGS sequence"/>
</dbReference>
<evidence type="ECO:0000313" key="1">
    <source>
        <dbReference type="EMBL" id="KIW97593.1"/>
    </source>
</evidence>
<keyword evidence="2" id="KW-1185">Reference proteome</keyword>
<dbReference type="RefSeq" id="XP_016624262.1">
    <property type="nucleotide sequence ID" value="XM_016758934.1"/>
</dbReference>
<organism evidence="1 2">
    <name type="scientific">Cladophialophora bantiana (strain ATCC 10958 / CBS 173.52 / CDC B-1940 / NIH 8579)</name>
    <name type="common">Xylohypha bantiana</name>
    <dbReference type="NCBI Taxonomy" id="1442370"/>
    <lineage>
        <taxon>Eukaryota</taxon>
        <taxon>Fungi</taxon>
        <taxon>Dikarya</taxon>
        <taxon>Ascomycota</taxon>
        <taxon>Pezizomycotina</taxon>
        <taxon>Eurotiomycetes</taxon>
        <taxon>Chaetothyriomycetidae</taxon>
        <taxon>Chaetothyriales</taxon>
        <taxon>Herpotrichiellaceae</taxon>
        <taxon>Cladophialophora</taxon>
    </lineage>
</organism>
<gene>
    <name evidence="1" type="ORF">Z519_01177</name>
</gene>
<dbReference type="HOGENOM" id="CLU_1447522_0_0_1"/>
<reference evidence="1" key="1">
    <citation type="submission" date="2015-01" db="EMBL/GenBank/DDBJ databases">
        <title>The Genome Sequence of Cladophialophora bantiana CBS 173.52.</title>
        <authorList>
            <consortium name="The Broad Institute Genomics Platform"/>
            <person name="Cuomo C."/>
            <person name="de Hoog S."/>
            <person name="Gorbushina A."/>
            <person name="Stielow B."/>
            <person name="Teixiera M."/>
            <person name="Abouelleil A."/>
            <person name="Chapman S.B."/>
            <person name="Priest M."/>
            <person name="Young S.K."/>
            <person name="Wortman J."/>
            <person name="Nusbaum C."/>
            <person name="Birren B."/>
        </authorList>
    </citation>
    <scope>NUCLEOTIDE SEQUENCE [LARGE SCALE GENOMIC DNA]</scope>
    <source>
        <strain evidence="1">CBS 173.52</strain>
    </source>
</reference>
<evidence type="ECO:0000313" key="2">
    <source>
        <dbReference type="Proteomes" id="UP000053789"/>
    </source>
</evidence>
<sequence>MDGAISHGGVVDMSAETLAQVAAPLETWREEIRNSDTFAHLNLDKPLSFASDSDLLPEWLQRQVILLSLHYHDILSMLYRPLTMQSLSGRLGLDREADDVDPLSNRDLRHALSVIDIISLALRTSDLLSFMSAYPLAMDPDTAISKLDRAVFLFQLSEKRYAVARRANALWLKPPGCRNSYCQRHES</sequence>
<dbReference type="GeneID" id="27694105"/>
<dbReference type="AlphaFoldDB" id="A0A0D2HW73"/>
<proteinExistence type="predicted"/>
<accession>A0A0D2HW73</accession>
<name>A0A0D2HW73_CLAB1</name>